<dbReference type="InterPro" id="IPR019587">
    <property type="entry name" value="Polyketide_cyclase/dehydratase"/>
</dbReference>
<keyword evidence="2" id="KW-1185">Reference proteome</keyword>
<reference evidence="1 2" key="1">
    <citation type="submission" date="2023-12" db="EMBL/GenBank/DDBJ databases">
        <title>Streptomyces sp. V4-01.</title>
        <authorList>
            <person name="Somphong A."/>
            <person name="Phongsopitanun W."/>
        </authorList>
    </citation>
    <scope>NUCLEOTIDE SEQUENCE [LARGE SCALE GENOMIC DNA]</scope>
    <source>
        <strain evidence="1 2">V4-01</strain>
    </source>
</reference>
<comment type="caution">
    <text evidence="1">The sequence shown here is derived from an EMBL/GenBank/DDBJ whole genome shotgun (WGS) entry which is preliminary data.</text>
</comment>
<sequence length="163" mass="18170">MYDTSDSHPDIHWPSGFSPADAHSFHRAQGLVHGPPERAFTLLTDVSNWPNWVPECEEVSAVTLTRTFEVFWAGHRFEVFVGEHVPPRRIGWLGIGAGVMLYQAWLLTPTEDGTEIVVENAVRADGPSSLDTLSRAWAERLNELWLSQLEKLSQPAPGAQPES</sequence>
<dbReference type="SUPFAM" id="SSF55961">
    <property type="entry name" value="Bet v1-like"/>
    <property type="match status" value="1"/>
</dbReference>
<name>A0ABU7PJ47_9ACTN</name>
<proteinExistence type="predicted"/>
<protein>
    <submittedName>
        <fullName evidence="1">SRPBCC family protein</fullName>
    </submittedName>
</protein>
<dbReference type="CDD" id="cd07812">
    <property type="entry name" value="SRPBCC"/>
    <property type="match status" value="1"/>
</dbReference>
<dbReference type="EMBL" id="JAZEWV010000035">
    <property type="protein sequence ID" value="MEE4545841.1"/>
    <property type="molecule type" value="Genomic_DNA"/>
</dbReference>
<evidence type="ECO:0000313" key="2">
    <source>
        <dbReference type="Proteomes" id="UP001344658"/>
    </source>
</evidence>
<dbReference type="RefSeq" id="WP_330799546.1">
    <property type="nucleotide sequence ID" value="NZ_JAZEWV010000035.1"/>
</dbReference>
<dbReference type="Gene3D" id="3.30.530.20">
    <property type="match status" value="1"/>
</dbReference>
<organism evidence="1 2">
    <name type="scientific">Actinacidiphila polyblastidii</name>
    <dbReference type="NCBI Taxonomy" id="3110430"/>
    <lineage>
        <taxon>Bacteria</taxon>
        <taxon>Bacillati</taxon>
        <taxon>Actinomycetota</taxon>
        <taxon>Actinomycetes</taxon>
        <taxon>Kitasatosporales</taxon>
        <taxon>Streptomycetaceae</taxon>
        <taxon>Actinacidiphila</taxon>
    </lineage>
</organism>
<dbReference type="Pfam" id="PF10604">
    <property type="entry name" value="Polyketide_cyc2"/>
    <property type="match status" value="1"/>
</dbReference>
<dbReference type="Proteomes" id="UP001344658">
    <property type="component" value="Unassembled WGS sequence"/>
</dbReference>
<gene>
    <name evidence="1" type="ORF">V2S66_28215</name>
</gene>
<dbReference type="InterPro" id="IPR023393">
    <property type="entry name" value="START-like_dom_sf"/>
</dbReference>
<accession>A0ABU7PJ47</accession>
<evidence type="ECO:0000313" key="1">
    <source>
        <dbReference type="EMBL" id="MEE4545841.1"/>
    </source>
</evidence>